<dbReference type="GO" id="GO:0005576">
    <property type="term" value="C:extracellular region"/>
    <property type="evidence" value="ECO:0007669"/>
    <property type="project" value="UniProtKB-SubCell"/>
</dbReference>
<name>A0A892ZHR6_9NEIS</name>
<evidence type="ECO:0000256" key="3">
    <source>
        <dbReference type="SAM" id="Phobius"/>
    </source>
</evidence>
<dbReference type="Pfam" id="PF00353">
    <property type="entry name" value="HemolysinCabind"/>
    <property type="match status" value="3"/>
</dbReference>
<evidence type="ECO:0000256" key="1">
    <source>
        <dbReference type="ARBA" id="ARBA00004613"/>
    </source>
</evidence>
<proteinExistence type="predicted"/>
<keyword evidence="5" id="KW-1185">Reference proteome</keyword>
<gene>
    <name evidence="4" type="ORF">JQU52_00965</name>
</gene>
<dbReference type="PANTHER" id="PTHR38340:SF1">
    <property type="entry name" value="S-LAYER PROTEIN"/>
    <property type="match status" value="1"/>
</dbReference>
<dbReference type="KEGG" id="ptes:JQU52_00965"/>
<dbReference type="GO" id="GO:0005509">
    <property type="term" value="F:calcium ion binding"/>
    <property type="evidence" value="ECO:0007669"/>
    <property type="project" value="InterPro"/>
</dbReference>
<reference evidence="4" key="1">
    <citation type="submission" date="2021-02" db="EMBL/GenBank/DDBJ databases">
        <title>Neisseriaceae sp. 26B isolated from the cloaca of a Common Toad-headed Turtle (Mesoclemmys nasuta).</title>
        <authorList>
            <person name="Spergser J."/>
            <person name="Busse H.-J."/>
        </authorList>
    </citation>
    <scope>NUCLEOTIDE SEQUENCE</scope>
    <source>
        <strain evidence="4">26B</strain>
    </source>
</reference>
<sequence length="227" mass="24102">MGGGNDRVFGSWLADKIYGGEGNDILNGSPVVPANNPGRTQEELDKDADYIVGGAGRDLINGMAGNDIIYTGEVGEHLLADSTNERGDWALGHLGDDTIYGSSNRDFLMGGEGKDTIYGGAGDDVILGDGFVRPGNRSQNIDLSNPTTPIYPPISVPIMPWVPGMPDFGLPSLPSSVMGAEYTFINNELKWAAASGLLCPVICLVMPMAMCCITPWCKAMVYRCLHG</sequence>
<dbReference type="Proteomes" id="UP000653156">
    <property type="component" value="Chromosome"/>
</dbReference>
<evidence type="ECO:0000313" key="5">
    <source>
        <dbReference type="Proteomes" id="UP000653156"/>
    </source>
</evidence>
<evidence type="ECO:0000256" key="2">
    <source>
        <dbReference type="ARBA" id="ARBA00022525"/>
    </source>
</evidence>
<dbReference type="PANTHER" id="PTHR38340">
    <property type="entry name" value="S-LAYER PROTEIN"/>
    <property type="match status" value="1"/>
</dbReference>
<protein>
    <submittedName>
        <fullName evidence="4">Uncharacterized protein</fullName>
    </submittedName>
</protein>
<dbReference type="RefSeq" id="WP_230339344.1">
    <property type="nucleotide sequence ID" value="NZ_CP069798.1"/>
</dbReference>
<organism evidence="4 5">
    <name type="scientific">Paralysiella testudinis</name>
    <dbReference type="NCBI Taxonomy" id="2809020"/>
    <lineage>
        <taxon>Bacteria</taxon>
        <taxon>Pseudomonadati</taxon>
        <taxon>Pseudomonadota</taxon>
        <taxon>Betaproteobacteria</taxon>
        <taxon>Neisseriales</taxon>
        <taxon>Neisseriaceae</taxon>
        <taxon>Paralysiella</taxon>
    </lineage>
</organism>
<dbReference type="InterPro" id="IPR050557">
    <property type="entry name" value="RTX_toxin/Mannuronan_C5-epim"/>
</dbReference>
<dbReference type="EMBL" id="CP069798">
    <property type="protein sequence ID" value="QRQ82050.1"/>
    <property type="molecule type" value="Genomic_DNA"/>
</dbReference>
<evidence type="ECO:0000313" key="4">
    <source>
        <dbReference type="EMBL" id="QRQ82050.1"/>
    </source>
</evidence>
<dbReference type="InterPro" id="IPR011049">
    <property type="entry name" value="Serralysin-like_metalloprot_C"/>
</dbReference>
<dbReference type="Gene3D" id="2.150.10.10">
    <property type="entry name" value="Serralysin-like metalloprotease, C-terminal"/>
    <property type="match status" value="2"/>
</dbReference>
<keyword evidence="3" id="KW-0812">Transmembrane</keyword>
<feature type="transmembrane region" description="Helical" evidence="3">
    <location>
        <begin position="191"/>
        <end position="213"/>
    </location>
</feature>
<comment type="subcellular location">
    <subcellularLocation>
        <location evidence="1">Secreted</location>
    </subcellularLocation>
</comment>
<dbReference type="AlphaFoldDB" id="A0A892ZHR6"/>
<dbReference type="InterPro" id="IPR001343">
    <property type="entry name" value="Hemolysn_Ca-bd"/>
</dbReference>
<accession>A0A892ZHR6</accession>
<dbReference type="PROSITE" id="PS00330">
    <property type="entry name" value="HEMOLYSIN_CALCIUM"/>
    <property type="match status" value="1"/>
</dbReference>
<dbReference type="InterPro" id="IPR018511">
    <property type="entry name" value="Hemolysin-typ_Ca-bd_CS"/>
</dbReference>
<dbReference type="PRINTS" id="PR00313">
    <property type="entry name" value="CABNDNGRPT"/>
</dbReference>
<keyword evidence="2" id="KW-0964">Secreted</keyword>
<keyword evidence="3" id="KW-1133">Transmembrane helix</keyword>
<dbReference type="SUPFAM" id="SSF51120">
    <property type="entry name" value="beta-Roll"/>
    <property type="match status" value="1"/>
</dbReference>
<keyword evidence="3" id="KW-0472">Membrane</keyword>